<dbReference type="GeneID" id="112494941"/>
<proteinExistence type="predicted"/>
<keyword evidence="5" id="KW-1185">Reference proteome</keyword>
<dbReference type="Proteomes" id="UP000694920">
    <property type="component" value="Unplaced"/>
</dbReference>
<accession>A0AAJ7RPA4</accession>
<evidence type="ECO:0000256" key="1">
    <source>
        <dbReference type="ARBA" id="ARBA00022771"/>
    </source>
</evidence>
<dbReference type="SUPFAM" id="SSF57850">
    <property type="entry name" value="RING/U-box"/>
    <property type="match status" value="1"/>
</dbReference>
<keyword evidence="1 3" id="KW-0863">Zinc-finger</keyword>
<protein>
    <submittedName>
        <fullName evidence="6">E3 ubiquitin-protein ligase AIRP1-like</fullName>
    </submittedName>
</protein>
<dbReference type="AlphaFoldDB" id="A0AAJ7RPA4"/>
<name>A0AAJ7RPA4_CEPCN</name>
<dbReference type="SMART" id="SM00184">
    <property type="entry name" value="RING"/>
    <property type="match status" value="1"/>
</dbReference>
<evidence type="ECO:0000256" key="2">
    <source>
        <dbReference type="ARBA" id="ARBA00022833"/>
    </source>
</evidence>
<organism evidence="5 6">
    <name type="scientific">Cephus cinctus</name>
    <name type="common">Wheat stem sawfly</name>
    <dbReference type="NCBI Taxonomy" id="211228"/>
    <lineage>
        <taxon>Eukaryota</taxon>
        <taxon>Metazoa</taxon>
        <taxon>Ecdysozoa</taxon>
        <taxon>Arthropoda</taxon>
        <taxon>Hexapoda</taxon>
        <taxon>Insecta</taxon>
        <taxon>Pterygota</taxon>
        <taxon>Neoptera</taxon>
        <taxon>Endopterygota</taxon>
        <taxon>Hymenoptera</taxon>
        <taxon>Cephoidea</taxon>
        <taxon>Cephidae</taxon>
        <taxon>Cephus</taxon>
    </lineage>
</organism>
<evidence type="ECO:0000313" key="5">
    <source>
        <dbReference type="Proteomes" id="UP000694920"/>
    </source>
</evidence>
<evidence type="ECO:0000256" key="3">
    <source>
        <dbReference type="PROSITE-ProRule" id="PRU00175"/>
    </source>
</evidence>
<evidence type="ECO:0000259" key="4">
    <source>
        <dbReference type="PROSITE" id="PS50089"/>
    </source>
</evidence>
<dbReference type="GO" id="GO:0008270">
    <property type="term" value="F:zinc ion binding"/>
    <property type="evidence" value="ECO:0007669"/>
    <property type="project" value="UniProtKB-KW"/>
</dbReference>
<dbReference type="Pfam" id="PF13639">
    <property type="entry name" value="zf-RING_2"/>
    <property type="match status" value="1"/>
</dbReference>
<sequence length="81" mass="9181">MNKTVICVISVVGGIAFGMYQAFSAELDKSRKRCSSICIYESGRDEYTLSLDCGHEFHQLCIRAWQKVNTEECPLCKKDPK</sequence>
<keyword evidence="2" id="KW-0862">Zinc</keyword>
<reference evidence="6" key="1">
    <citation type="submission" date="2025-08" db="UniProtKB">
        <authorList>
            <consortium name="RefSeq"/>
        </authorList>
    </citation>
    <scope>IDENTIFICATION</scope>
</reference>
<feature type="domain" description="RING-type" evidence="4">
    <location>
        <begin position="37"/>
        <end position="77"/>
    </location>
</feature>
<dbReference type="KEGG" id="ccin:112494941"/>
<gene>
    <name evidence="6" type="primary">LOC112494941</name>
</gene>
<dbReference type="PROSITE" id="PS50089">
    <property type="entry name" value="ZF_RING_2"/>
    <property type="match status" value="1"/>
</dbReference>
<dbReference type="Gene3D" id="3.30.40.10">
    <property type="entry name" value="Zinc/RING finger domain, C3HC4 (zinc finger)"/>
    <property type="match status" value="1"/>
</dbReference>
<evidence type="ECO:0000313" key="6">
    <source>
        <dbReference type="RefSeq" id="XP_024944652.1"/>
    </source>
</evidence>
<dbReference type="InterPro" id="IPR001841">
    <property type="entry name" value="Znf_RING"/>
</dbReference>
<dbReference type="RefSeq" id="XP_024944652.1">
    <property type="nucleotide sequence ID" value="XM_025088884.1"/>
</dbReference>
<dbReference type="InterPro" id="IPR013083">
    <property type="entry name" value="Znf_RING/FYVE/PHD"/>
</dbReference>
<keyword evidence="1 3" id="KW-0479">Metal-binding</keyword>